<feature type="region of interest" description="Disordered" evidence="1">
    <location>
        <begin position="1"/>
        <end position="22"/>
    </location>
</feature>
<reference evidence="3" key="1">
    <citation type="submission" date="2017-09" db="EMBL/GenBank/DDBJ databases">
        <title>Depth-based differentiation of microbial function through sediment-hosted aquifers and enrichment of novel symbionts in the deep terrestrial subsurface.</title>
        <authorList>
            <person name="Probst A.J."/>
            <person name="Ladd B."/>
            <person name="Jarett J.K."/>
            <person name="Geller-Mcgrath D.E."/>
            <person name="Sieber C.M.K."/>
            <person name="Emerson J.B."/>
            <person name="Anantharaman K."/>
            <person name="Thomas B.C."/>
            <person name="Malmstrom R."/>
            <person name="Stieglmeier M."/>
            <person name="Klingl A."/>
            <person name="Woyke T."/>
            <person name="Ryan C.M."/>
            <person name="Banfield J.F."/>
        </authorList>
    </citation>
    <scope>NUCLEOTIDE SEQUENCE [LARGE SCALE GENOMIC DNA]</scope>
</reference>
<proteinExistence type="predicted"/>
<sequence>MPKLIIRASESANSDNTYREPNPRANERWKFFRVEVENKKFPKLLSWIPRQTAENCRGKIEIYKKDENSPIFVYEGRWSSTPEIPHIPHEAIVKLQHPDPVTLPVGEKEIMDVFTKSETDEAAYGWNNESYFHNWRNNSYTLVPGEYTAKVKISTQNGISFDQKFQIGIRKKIEDTFIKE</sequence>
<gene>
    <name evidence="2" type="ORF">CO030_04715</name>
</gene>
<dbReference type="Proteomes" id="UP000231456">
    <property type="component" value="Unassembled WGS sequence"/>
</dbReference>
<dbReference type="EMBL" id="PFRH01000145">
    <property type="protein sequence ID" value="PJC52096.1"/>
    <property type="molecule type" value="Genomic_DNA"/>
</dbReference>
<evidence type="ECO:0000313" key="2">
    <source>
        <dbReference type="EMBL" id="PJC52096.1"/>
    </source>
</evidence>
<comment type="caution">
    <text evidence="2">The sequence shown here is derived from an EMBL/GenBank/DDBJ whole genome shotgun (WGS) entry which is preliminary data.</text>
</comment>
<organism evidence="2 3">
    <name type="scientific">Candidatus Magasanikbacteria bacterium CG_4_9_14_0_2_um_filter_42_11</name>
    <dbReference type="NCBI Taxonomy" id="1974643"/>
    <lineage>
        <taxon>Bacteria</taxon>
        <taxon>Candidatus Magasanikiibacteriota</taxon>
    </lineage>
</organism>
<accession>A0A2M8F8R1</accession>
<evidence type="ECO:0000256" key="1">
    <source>
        <dbReference type="SAM" id="MobiDB-lite"/>
    </source>
</evidence>
<dbReference type="AlphaFoldDB" id="A0A2M8F8R1"/>
<protein>
    <submittedName>
        <fullName evidence="2">Uncharacterized protein</fullName>
    </submittedName>
</protein>
<evidence type="ECO:0000313" key="3">
    <source>
        <dbReference type="Proteomes" id="UP000231456"/>
    </source>
</evidence>
<name>A0A2M8F8R1_9BACT</name>